<comment type="caution">
    <text evidence="1">The sequence shown here is derived from an EMBL/GenBank/DDBJ whole genome shotgun (WGS) entry which is preliminary data.</text>
</comment>
<protein>
    <recommendedName>
        <fullName evidence="3">ATP-grasp domain-containing protein</fullName>
    </recommendedName>
</protein>
<accession>A0ABP8GZR0</accession>
<reference evidence="2" key="1">
    <citation type="journal article" date="2019" name="Int. J. Syst. Evol. Microbiol.">
        <title>The Global Catalogue of Microorganisms (GCM) 10K type strain sequencing project: providing services to taxonomists for standard genome sequencing and annotation.</title>
        <authorList>
            <consortium name="The Broad Institute Genomics Platform"/>
            <consortium name="The Broad Institute Genome Sequencing Center for Infectious Disease"/>
            <person name="Wu L."/>
            <person name="Ma J."/>
        </authorList>
    </citation>
    <scope>NUCLEOTIDE SEQUENCE [LARGE SCALE GENOMIC DNA]</scope>
    <source>
        <strain evidence="2">JCM 17666</strain>
    </source>
</reference>
<sequence>MMLTGLPTGWEQMLARPLLQRLAPAPDELVGFVARYNAATGSTARPQAAAAADDLLADVRAAMESLPPAVKRHLEPRLLGVFFMNGVGGSAITDLVAYANGDLLGAVVAIDTDVFSCRRANEWASWRENTAFAPEPGARLEVRIARDGEDDRRAALRYVLLHEFGHVLASGSDAMPDWWQERIPATPFGQDSFPPLAWRRMADGAMAPLAGQDFPLREQIGLYSAPRLVGSQIAQIYRNLDDTVFPTLYAASSVHEDFAESFATYVHAVLLDQPHEVRIHQDGRLAAAYGGFWTQPRSRAKAAFFEAFLARPPQSFPRREQHAETARRCGEVIARSAGEFLGLAPFLRLSVECGDLRHVAQALLDRAAQEQDNAVLWMNLATAFFSVNERQLGLAIQQQALQGGRLFHLPASAQPARCRVLVLMAPGDLAENTPLDCLLESGSIDLTLYYVTPEAPLPPAPPAHDALLVALSDTGKNRPILETLDPLLADWSRPVINRPRNIPNVERNAASVLLQGVPGLAMPLTHQVARERLEAVAGGASSLGELSEELRFPIILRPVGSHAGNDLDRIDDAPGIGAYLEKVPGGEFYLSRFVDYSGADGLFRKYRIALIAGEPFACHMAISSHWMVHYANAGMYADAAKRAEEAAFMEAFDAFARRHRTALDAIARCCGLDYLCVDCAESREGELLVFEVDHAMVVHAMDPEDMFPHKQVHMLKVRQAFEAFLFALTARESQPL</sequence>
<proteinExistence type="predicted"/>
<evidence type="ECO:0000313" key="2">
    <source>
        <dbReference type="Proteomes" id="UP001501671"/>
    </source>
</evidence>
<gene>
    <name evidence="1" type="ORF">GCM10023144_22140</name>
</gene>
<organism evidence="1 2">
    <name type="scientific">Pigmentiphaga soli</name>
    <dbReference type="NCBI Taxonomy" id="1007095"/>
    <lineage>
        <taxon>Bacteria</taxon>
        <taxon>Pseudomonadati</taxon>
        <taxon>Pseudomonadota</taxon>
        <taxon>Betaproteobacteria</taxon>
        <taxon>Burkholderiales</taxon>
        <taxon>Alcaligenaceae</taxon>
        <taxon>Pigmentiphaga</taxon>
    </lineage>
</organism>
<name>A0ABP8GZR0_9BURK</name>
<dbReference type="SUPFAM" id="SSF56059">
    <property type="entry name" value="Glutathione synthetase ATP-binding domain-like"/>
    <property type="match status" value="1"/>
</dbReference>
<evidence type="ECO:0000313" key="1">
    <source>
        <dbReference type="EMBL" id="GAA4332325.1"/>
    </source>
</evidence>
<keyword evidence="2" id="KW-1185">Reference proteome</keyword>
<evidence type="ECO:0008006" key="3">
    <source>
        <dbReference type="Google" id="ProtNLM"/>
    </source>
</evidence>
<dbReference type="Proteomes" id="UP001501671">
    <property type="component" value="Unassembled WGS sequence"/>
</dbReference>
<dbReference type="RefSeq" id="WP_345249313.1">
    <property type="nucleotide sequence ID" value="NZ_BAABFO010000009.1"/>
</dbReference>
<dbReference type="EMBL" id="BAABFO010000009">
    <property type="protein sequence ID" value="GAA4332325.1"/>
    <property type="molecule type" value="Genomic_DNA"/>
</dbReference>